<proteinExistence type="predicted"/>
<dbReference type="Proteomes" id="UP000663929">
    <property type="component" value="Chromosome"/>
</dbReference>
<dbReference type="AlphaFoldDB" id="A0A8A4TXJ2"/>
<evidence type="ECO:0000313" key="2">
    <source>
        <dbReference type="EMBL" id="QTD54210.1"/>
    </source>
</evidence>
<sequence>MATSEVTSQDHARIRESIVQILGTRVGERFMRPDFGSRLHELVFEPNDSVLKGLIRHYVIDAIRKWEKRVVITEVTFEDGPEQVDANVLQVRIHYRLIQSPVTGNLVFPFHREGRTEQPNG</sequence>
<name>A0A8A4TXJ2_SULCO</name>
<dbReference type="SUPFAM" id="SSF160719">
    <property type="entry name" value="gpW/gp25-like"/>
    <property type="match status" value="1"/>
</dbReference>
<dbReference type="Gene3D" id="3.10.450.40">
    <property type="match status" value="1"/>
</dbReference>
<protein>
    <submittedName>
        <fullName evidence="2">GPW/gp25 family protein</fullName>
    </submittedName>
</protein>
<dbReference type="KEGG" id="scor:J3U87_17330"/>
<dbReference type="Pfam" id="PF04965">
    <property type="entry name" value="GPW_gp25"/>
    <property type="match status" value="1"/>
</dbReference>
<keyword evidence="3" id="KW-1185">Reference proteome</keyword>
<feature type="domain" description="IraD/Gp25-like" evidence="1">
    <location>
        <begin position="9"/>
        <end position="101"/>
    </location>
</feature>
<accession>A0A8A4TXJ2</accession>
<dbReference type="EMBL" id="CP071793">
    <property type="protein sequence ID" value="QTD54210.1"/>
    <property type="molecule type" value="Genomic_DNA"/>
</dbReference>
<evidence type="ECO:0000313" key="3">
    <source>
        <dbReference type="Proteomes" id="UP000663929"/>
    </source>
</evidence>
<dbReference type="InterPro" id="IPR007048">
    <property type="entry name" value="IraD/Gp25-like"/>
</dbReference>
<evidence type="ECO:0000259" key="1">
    <source>
        <dbReference type="Pfam" id="PF04965"/>
    </source>
</evidence>
<reference evidence="2" key="1">
    <citation type="submission" date="2021-03" db="EMBL/GenBank/DDBJ databases">
        <title>Acanthopleuribacteraceae sp. M133.</title>
        <authorList>
            <person name="Wang G."/>
        </authorList>
    </citation>
    <scope>NUCLEOTIDE SEQUENCE</scope>
    <source>
        <strain evidence="2">M133</strain>
    </source>
</reference>
<dbReference type="RefSeq" id="WP_237384308.1">
    <property type="nucleotide sequence ID" value="NZ_CP071793.1"/>
</dbReference>
<gene>
    <name evidence="2" type="ORF">J3U87_17330</name>
</gene>
<organism evidence="2 3">
    <name type="scientific">Sulfidibacter corallicola</name>
    <dbReference type="NCBI Taxonomy" id="2818388"/>
    <lineage>
        <taxon>Bacteria</taxon>
        <taxon>Pseudomonadati</taxon>
        <taxon>Acidobacteriota</taxon>
        <taxon>Holophagae</taxon>
        <taxon>Acanthopleuribacterales</taxon>
        <taxon>Acanthopleuribacteraceae</taxon>
        <taxon>Sulfidibacter</taxon>
    </lineage>
</organism>